<keyword evidence="2" id="KW-0805">Transcription regulation</keyword>
<protein>
    <recommendedName>
        <fullName evidence="1">Stage 0 sporulation protein A homolog</fullName>
    </recommendedName>
</protein>
<feature type="domain" description="HTH araC/xylS-type" evidence="7">
    <location>
        <begin position="262"/>
        <end position="360"/>
    </location>
</feature>
<dbReference type="PROSITE" id="PS00041">
    <property type="entry name" value="HTH_ARAC_FAMILY_1"/>
    <property type="match status" value="1"/>
</dbReference>
<dbReference type="InterPro" id="IPR018062">
    <property type="entry name" value="HTH_AraC-typ_CS"/>
</dbReference>
<dbReference type="Gene3D" id="1.10.10.60">
    <property type="entry name" value="Homeodomain-like"/>
    <property type="match status" value="2"/>
</dbReference>
<dbReference type="Pfam" id="PF12833">
    <property type="entry name" value="HTH_18"/>
    <property type="match status" value="1"/>
</dbReference>
<dbReference type="InterPro" id="IPR011006">
    <property type="entry name" value="CheY-like_superfamily"/>
</dbReference>
<dbReference type="InterPro" id="IPR001789">
    <property type="entry name" value="Sig_transdc_resp-reg_receiver"/>
</dbReference>
<evidence type="ECO:0000256" key="5">
    <source>
        <dbReference type="ARBA" id="ARBA00024867"/>
    </source>
</evidence>
<evidence type="ECO:0000256" key="6">
    <source>
        <dbReference type="PROSITE-ProRule" id="PRU00169"/>
    </source>
</evidence>
<dbReference type="Pfam" id="PF00072">
    <property type="entry name" value="Response_reg"/>
    <property type="match status" value="1"/>
</dbReference>
<evidence type="ECO:0000259" key="8">
    <source>
        <dbReference type="PROSITE" id="PS50110"/>
    </source>
</evidence>
<sequence length="361" mass="40757">MRILIVEDELKTREGLLMLVRYLRPDAEVSAAECGQKALELCRDSYYDLIFTDIKMPGMNGFQMLSQLDRKGRMIVIVSGYADFSYARQAIRFSVLDYVLKPVSAVKIKDILNLAYEQMELARDGCLYSYLTGYEALSDEAREYYWDKLELSGEFALILFPAGPAGDTGHEMESGIRKLKAQGRFRIVTAVIRDSLYVLLGASGQGNLQEGIRLLAEYTGAGQRMHAEGPSRNKEDLRLFYRDLSQKAVYGCAGQSVCDTVRLVKDFILQNLDTNISLAMLAEVAFVHPAYLSTLFKKETGENLTEYIVGCRINRAKELLKNPAGKIYEVAVAVGYNDAKYFSSVFKNETGMTPREWRRLH</sequence>
<dbReference type="PRINTS" id="PR00032">
    <property type="entry name" value="HTHARAC"/>
</dbReference>
<comment type="caution">
    <text evidence="9">The sequence shown here is derived from an EMBL/GenBank/DDBJ whole genome shotgun (WGS) entry which is preliminary data.</text>
</comment>
<dbReference type="EMBL" id="JBBMFM010000158">
    <property type="protein sequence ID" value="MEQ2428190.1"/>
    <property type="molecule type" value="Genomic_DNA"/>
</dbReference>
<dbReference type="SUPFAM" id="SSF46689">
    <property type="entry name" value="Homeodomain-like"/>
    <property type="match status" value="2"/>
</dbReference>
<dbReference type="PANTHER" id="PTHR43280">
    <property type="entry name" value="ARAC-FAMILY TRANSCRIPTIONAL REGULATOR"/>
    <property type="match status" value="1"/>
</dbReference>
<dbReference type="Proteomes" id="UP001454086">
    <property type="component" value="Unassembled WGS sequence"/>
</dbReference>
<dbReference type="InterPro" id="IPR018060">
    <property type="entry name" value="HTH_AraC"/>
</dbReference>
<organism evidence="9 10">
    <name type="scientific">Enterocloster hominis</name>
    <name type="common">ex Hitch et al. 2024</name>
    <dbReference type="NCBI Taxonomy" id="1917870"/>
    <lineage>
        <taxon>Bacteria</taxon>
        <taxon>Bacillati</taxon>
        <taxon>Bacillota</taxon>
        <taxon>Clostridia</taxon>
        <taxon>Lachnospirales</taxon>
        <taxon>Lachnospiraceae</taxon>
        <taxon>Enterocloster</taxon>
    </lineage>
</organism>
<comment type="function">
    <text evidence="5">May play the central regulatory role in sporulation. It may be an element of the effector pathway responsible for the activation of sporulation genes in response to nutritional stress. Spo0A may act in concert with spo0H (a sigma factor) to control the expression of some genes that are critical to the sporulation process.</text>
</comment>
<feature type="domain" description="Response regulatory" evidence="8">
    <location>
        <begin position="2"/>
        <end position="116"/>
    </location>
</feature>
<dbReference type="Gene3D" id="3.40.50.2300">
    <property type="match status" value="1"/>
</dbReference>
<evidence type="ECO:0000256" key="2">
    <source>
        <dbReference type="ARBA" id="ARBA00023015"/>
    </source>
</evidence>
<dbReference type="PANTHER" id="PTHR43280:SF28">
    <property type="entry name" value="HTH-TYPE TRANSCRIPTIONAL ACTIVATOR RHAS"/>
    <property type="match status" value="1"/>
</dbReference>
<keyword evidence="10" id="KW-1185">Reference proteome</keyword>
<dbReference type="InterPro" id="IPR009057">
    <property type="entry name" value="Homeodomain-like_sf"/>
</dbReference>
<evidence type="ECO:0000313" key="9">
    <source>
        <dbReference type="EMBL" id="MEQ2428190.1"/>
    </source>
</evidence>
<dbReference type="PROSITE" id="PS50110">
    <property type="entry name" value="RESPONSE_REGULATORY"/>
    <property type="match status" value="1"/>
</dbReference>
<evidence type="ECO:0000256" key="3">
    <source>
        <dbReference type="ARBA" id="ARBA00023125"/>
    </source>
</evidence>
<name>A0ABV1DDW9_9FIRM</name>
<evidence type="ECO:0000256" key="4">
    <source>
        <dbReference type="ARBA" id="ARBA00023163"/>
    </source>
</evidence>
<proteinExistence type="predicted"/>
<dbReference type="PROSITE" id="PS01124">
    <property type="entry name" value="HTH_ARAC_FAMILY_2"/>
    <property type="match status" value="1"/>
</dbReference>
<gene>
    <name evidence="9" type="ORF">WMQ36_24835</name>
</gene>
<dbReference type="SMART" id="SM00448">
    <property type="entry name" value="REC"/>
    <property type="match status" value="1"/>
</dbReference>
<accession>A0ABV1DDW9</accession>
<evidence type="ECO:0000256" key="1">
    <source>
        <dbReference type="ARBA" id="ARBA00018672"/>
    </source>
</evidence>
<evidence type="ECO:0000313" key="10">
    <source>
        <dbReference type="Proteomes" id="UP001454086"/>
    </source>
</evidence>
<keyword evidence="6" id="KW-0597">Phosphoprotein</keyword>
<dbReference type="SUPFAM" id="SSF52172">
    <property type="entry name" value="CheY-like"/>
    <property type="match status" value="1"/>
</dbReference>
<evidence type="ECO:0000259" key="7">
    <source>
        <dbReference type="PROSITE" id="PS01124"/>
    </source>
</evidence>
<reference evidence="9 10" key="1">
    <citation type="submission" date="2024-03" db="EMBL/GenBank/DDBJ databases">
        <title>Human intestinal bacterial collection.</title>
        <authorList>
            <person name="Pauvert C."/>
            <person name="Hitch T.C.A."/>
            <person name="Clavel T."/>
        </authorList>
    </citation>
    <scope>NUCLEOTIDE SEQUENCE [LARGE SCALE GENOMIC DNA]</scope>
    <source>
        <strain evidence="9 10">CLA-SR-H021</strain>
    </source>
</reference>
<dbReference type="InterPro" id="IPR020449">
    <property type="entry name" value="Tscrpt_reg_AraC-type_HTH"/>
</dbReference>
<dbReference type="SMART" id="SM00342">
    <property type="entry name" value="HTH_ARAC"/>
    <property type="match status" value="1"/>
</dbReference>
<keyword evidence="4" id="KW-0804">Transcription</keyword>
<keyword evidence="3" id="KW-0238">DNA-binding</keyword>
<dbReference type="CDD" id="cd17536">
    <property type="entry name" value="REC_YesN-like"/>
    <property type="match status" value="1"/>
</dbReference>
<feature type="modified residue" description="4-aspartylphosphate" evidence="6">
    <location>
        <position position="53"/>
    </location>
</feature>
<dbReference type="RefSeq" id="WP_120056261.1">
    <property type="nucleotide sequence ID" value="NZ_JBBMFM010000158.1"/>
</dbReference>